<dbReference type="EMBL" id="MIKG01000003">
    <property type="protein sequence ID" value="RAO66439.1"/>
    <property type="molecule type" value="Genomic_DNA"/>
</dbReference>
<evidence type="ECO:0000256" key="4">
    <source>
        <dbReference type="ARBA" id="ARBA00023242"/>
    </source>
</evidence>
<evidence type="ECO:0000313" key="7">
    <source>
        <dbReference type="Proteomes" id="UP000249363"/>
    </source>
</evidence>
<organism evidence="6 7">
    <name type="scientific">Talaromyces amestolkiae</name>
    <dbReference type="NCBI Taxonomy" id="1196081"/>
    <lineage>
        <taxon>Eukaryota</taxon>
        <taxon>Fungi</taxon>
        <taxon>Dikarya</taxon>
        <taxon>Ascomycota</taxon>
        <taxon>Pezizomycotina</taxon>
        <taxon>Eurotiomycetes</taxon>
        <taxon>Eurotiomycetidae</taxon>
        <taxon>Eurotiales</taxon>
        <taxon>Trichocomaceae</taxon>
        <taxon>Talaromyces</taxon>
        <taxon>Talaromyces sect. Talaromyces</taxon>
    </lineage>
</organism>
<dbReference type="GO" id="GO:0046872">
    <property type="term" value="F:metal ion binding"/>
    <property type="evidence" value="ECO:0007669"/>
    <property type="project" value="UniProtKB-KW"/>
</dbReference>
<protein>
    <recommendedName>
        <fullName evidence="8">Transcription factor domain-containing protein</fullName>
    </recommendedName>
</protein>
<accession>A0A364KSB4</accession>
<comment type="caution">
    <text evidence="6">The sequence shown here is derived from an EMBL/GenBank/DDBJ whole genome shotgun (WGS) entry which is preliminary data.</text>
</comment>
<sequence length="637" mass="71328">MVHDLSGLDEDLPDAPTVPERETGRSNEGDDRGNDLARKRLDQIIDIWEDFVTQVPQPPVFHTSAQASINGMSSSSSARVEPTHTDAASSVGELQLSIPVMQRVALTKILAALDEFSKARSHQDWSVGSRADAAYDKSSYDLTPSDIINVLAAPHPLISSFHWSNSTLATSRSTETISMELLDGKMQNESKTLPYKIILNFQAAMLLDRQEELPGGIREHIELIKRRKFHDVLSKLDQISLRTPPSLHMLRAQCMGVVILQLFGNVPEAWSMMIAASRTFVGLGYDAFQVDGQISNEDREACIVWCYQLDRSMSLLLRRPPLLPKSAIPPQFSRIPLDDGIDWSLQFIQLSLDLTHIQGLISFLTSDSGKKMHWTDLEPLHNELNKLWERLDTWEVESPASVSDVFVHDLDHLRFRGYATQTILLQTSTDVAKSSLLQRVAVDCARKCFESLRDLTRNEQKLEMIDLSWDALLYSISPLCVLSYNIMRTRDVTDLKLLEDFARFISVRIIGTSTDNNPLATRIYSLYRSIINTCRPLVSAAPPPTTAGQPAYSTNHTPHRKNFMNFEHFFGGIGSATGSSLSSSTKEMSQNRNGRSATNAIVEGNGTQIDDGIEDANVTEGRFMELLMYRVKIGWSD</sequence>
<reference evidence="6 7" key="1">
    <citation type="journal article" date="2017" name="Biotechnol. Biofuels">
        <title>Differential beta-glucosidase expression as a function of carbon source availability in Talaromyces amestolkiae: a genomic and proteomic approach.</title>
        <authorList>
            <person name="de Eugenio L.I."/>
            <person name="Mendez-Liter J.A."/>
            <person name="Nieto-Dominguez M."/>
            <person name="Alonso L."/>
            <person name="Gil-Munoz J."/>
            <person name="Barriuso J."/>
            <person name="Prieto A."/>
            <person name="Martinez M.J."/>
        </authorList>
    </citation>
    <scope>NUCLEOTIDE SEQUENCE [LARGE SCALE GENOMIC DNA]</scope>
    <source>
        <strain evidence="6 7">CIB</strain>
    </source>
</reference>
<feature type="compositionally biased region" description="Basic and acidic residues" evidence="5">
    <location>
        <begin position="19"/>
        <end position="36"/>
    </location>
</feature>
<evidence type="ECO:0000256" key="1">
    <source>
        <dbReference type="ARBA" id="ARBA00004123"/>
    </source>
</evidence>
<keyword evidence="2" id="KW-0479">Metal-binding</keyword>
<dbReference type="PANTHER" id="PTHR46910">
    <property type="entry name" value="TRANSCRIPTION FACTOR PDR1"/>
    <property type="match status" value="1"/>
</dbReference>
<feature type="region of interest" description="Disordered" evidence="5">
    <location>
        <begin position="580"/>
        <end position="606"/>
    </location>
</feature>
<evidence type="ECO:0008006" key="8">
    <source>
        <dbReference type="Google" id="ProtNLM"/>
    </source>
</evidence>
<comment type="subcellular location">
    <subcellularLocation>
        <location evidence="1">Nucleus</location>
    </subcellularLocation>
</comment>
<evidence type="ECO:0000256" key="5">
    <source>
        <dbReference type="SAM" id="MobiDB-lite"/>
    </source>
</evidence>
<dbReference type="OrthoDB" id="39175at2759"/>
<dbReference type="InterPro" id="IPR050987">
    <property type="entry name" value="AtrR-like"/>
</dbReference>
<dbReference type="Proteomes" id="UP000249363">
    <property type="component" value="Unassembled WGS sequence"/>
</dbReference>
<dbReference type="CDD" id="cd12148">
    <property type="entry name" value="fungal_TF_MHR"/>
    <property type="match status" value="1"/>
</dbReference>
<dbReference type="PANTHER" id="PTHR46910:SF3">
    <property type="entry name" value="HALOTOLERANCE PROTEIN 9-RELATED"/>
    <property type="match status" value="1"/>
</dbReference>
<dbReference type="AlphaFoldDB" id="A0A364KSB4"/>
<dbReference type="GO" id="GO:0003700">
    <property type="term" value="F:DNA-binding transcription factor activity"/>
    <property type="evidence" value="ECO:0007669"/>
    <property type="project" value="InterPro"/>
</dbReference>
<evidence type="ECO:0000313" key="6">
    <source>
        <dbReference type="EMBL" id="RAO66439.1"/>
    </source>
</evidence>
<feature type="compositionally biased region" description="Polar residues" evidence="5">
    <location>
        <begin position="585"/>
        <end position="599"/>
    </location>
</feature>
<name>A0A364KSB4_TALAM</name>
<gene>
    <name evidence="6" type="ORF">BHQ10_002451</name>
</gene>
<dbReference type="GeneID" id="63791668"/>
<dbReference type="GO" id="GO:0003677">
    <property type="term" value="F:DNA binding"/>
    <property type="evidence" value="ECO:0007669"/>
    <property type="project" value="UniProtKB-KW"/>
</dbReference>
<dbReference type="RefSeq" id="XP_040730956.1">
    <property type="nucleotide sequence ID" value="XM_040874599.1"/>
</dbReference>
<evidence type="ECO:0000256" key="2">
    <source>
        <dbReference type="ARBA" id="ARBA00022723"/>
    </source>
</evidence>
<proteinExistence type="predicted"/>
<keyword evidence="4" id="KW-0539">Nucleus</keyword>
<evidence type="ECO:0000256" key="3">
    <source>
        <dbReference type="ARBA" id="ARBA00023125"/>
    </source>
</evidence>
<keyword evidence="7" id="KW-1185">Reference proteome</keyword>
<keyword evidence="3" id="KW-0238">DNA-binding</keyword>
<dbReference type="GO" id="GO:0005634">
    <property type="term" value="C:nucleus"/>
    <property type="evidence" value="ECO:0007669"/>
    <property type="project" value="UniProtKB-SubCell"/>
</dbReference>
<feature type="region of interest" description="Disordered" evidence="5">
    <location>
        <begin position="1"/>
        <end position="36"/>
    </location>
</feature>